<organism evidence="2 3">
    <name type="scientific">Nomascus leucogenys</name>
    <name type="common">Northern white-cheeked gibbon</name>
    <name type="synonym">Hylobates leucogenys</name>
    <dbReference type="NCBI Taxonomy" id="61853"/>
    <lineage>
        <taxon>Eukaryota</taxon>
        <taxon>Metazoa</taxon>
        <taxon>Chordata</taxon>
        <taxon>Craniata</taxon>
        <taxon>Vertebrata</taxon>
        <taxon>Euteleostomi</taxon>
        <taxon>Mammalia</taxon>
        <taxon>Eutheria</taxon>
        <taxon>Euarchontoglires</taxon>
        <taxon>Primates</taxon>
        <taxon>Haplorrhini</taxon>
        <taxon>Catarrhini</taxon>
        <taxon>Hylobatidae</taxon>
        <taxon>Nomascus</taxon>
    </lineage>
</organism>
<proteinExistence type="predicted"/>
<reference evidence="2" key="3">
    <citation type="submission" date="2025-09" db="UniProtKB">
        <authorList>
            <consortium name="Ensembl"/>
        </authorList>
    </citation>
    <scope>IDENTIFICATION</scope>
</reference>
<keyword evidence="1" id="KW-1133">Transmembrane helix</keyword>
<evidence type="ECO:0008006" key="4">
    <source>
        <dbReference type="Google" id="ProtNLM"/>
    </source>
</evidence>
<dbReference type="GeneTree" id="ENSGT00940000167867"/>
<dbReference type="OMA" id="NIFICSH"/>
<evidence type="ECO:0000313" key="3">
    <source>
        <dbReference type="Proteomes" id="UP000001073"/>
    </source>
</evidence>
<reference evidence="2" key="2">
    <citation type="submission" date="2025-08" db="UniProtKB">
        <authorList>
            <consortium name="Ensembl"/>
        </authorList>
    </citation>
    <scope>IDENTIFICATION</scope>
</reference>
<dbReference type="STRING" id="61853.ENSNLEP00000035187"/>
<reference evidence="2 3" key="1">
    <citation type="submission" date="2012-10" db="EMBL/GenBank/DDBJ databases">
        <authorList>
            <consortium name="Gibbon Genome Sequencing Consortium"/>
        </authorList>
    </citation>
    <scope>NUCLEOTIDE SEQUENCE [LARGE SCALE GENOMIC DNA]</scope>
</reference>
<dbReference type="InParanoid" id="A0A2I3GVC9"/>
<dbReference type="AlphaFoldDB" id="A0A2I3GVC9"/>
<sequence length="101" mass="11483">MKDTDIKKLLYTHILCIFSIILSVFIPSFFLENFSILQTHLTWLCICSGFVAAVNLVLYLVVKPNTSSKKVGVGNIFICSHFVYFYHCTLCLLEPNLKSMA</sequence>
<dbReference type="Ensembl" id="ENSNLET00000057174.1">
    <property type="protein sequence ID" value="ENSNLEP00000035187.1"/>
    <property type="gene ID" value="ENSNLEG00000034780.1"/>
</dbReference>
<dbReference type="Proteomes" id="UP000001073">
    <property type="component" value="Chromosome 8"/>
</dbReference>
<keyword evidence="1" id="KW-0812">Transmembrane</keyword>
<evidence type="ECO:0000313" key="2">
    <source>
        <dbReference type="Ensembl" id="ENSNLEP00000035187.1"/>
    </source>
</evidence>
<dbReference type="EMBL" id="ADFV01020316">
    <property type="status" value="NOT_ANNOTATED_CDS"/>
    <property type="molecule type" value="Genomic_DNA"/>
</dbReference>
<keyword evidence="1" id="KW-0472">Membrane</keyword>
<accession>A0A2I3GVC9</accession>
<name>A0A2I3GVC9_NOMLE</name>
<keyword evidence="3" id="KW-1185">Reference proteome</keyword>
<feature type="transmembrane region" description="Helical" evidence="1">
    <location>
        <begin position="41"/>
        <end position="62"/>
    </location>
</feature>
<protein>
    <recommendedName>
        <fullName evidence="4">Phosphatidylinositol glycan anchor biosynthesis class F</fullName>
    </recommendedName>
</protein>
<evidence type="ECO:0000256" key="1">
    <source>
        <dbReference type="SAM" id="Phobius"/>
    </source>
</evidence>
<feature type="transmembrane region" description="Helical" evidence="1">
    <location>
        <begin position="9"/>
        <end position="29"/>
    </location>
</feature>